<organism evidence="3 4">
    <name type="scientific">Williamsia marianensis</name>
    <dbReference type="NCBI Taxonomy" id="85044"/>
    <lineage>
        <taxon>Bacteria</taxon>
        <taxon>Bacillati</taxon>
        <taxon>Actinomycetota</taxon>
        <taxon>Actinomycetes</taxon>
        <taxon>Mycobacteriales</taxon>
        <taxon>Nocardiaceae</taxon>
        <taxon>Williamsia</taxon>
    </lineage>
</organism>
<feature type="compositionally biased region" description="Basic and acidic residues" evidence="1">
    <location>
        <begin position="146"/>
        <end position="155"/>
    </location>
</feature>
<dbReference type="Proteomes" id="UP000225108">
    <property type="component" value="Unassembled WGS sequence"/>
</dbReference>
<dbReference type="RefSeq" id="WP_099381733.1">
    <property type="nucleotide sequence ID" value="NZ_PEBD01000004.1"/>
</dbReference>
<name>A0A2G3PRY4_WILMA</name>
<feature type="compositionally biased region" description="Polar residues" evidence="1">
    <location>
        <begin position="114"/>
        <end position="123"/>
    </location>
</feature>
<gene>
    <name evidence="3" type="ORF">CSW57_05350</name>
</gene>
<dbReference type="EMBL" id="PEBD01000004">
    <property type="protein sequence ID" value="PHV68617.1"/>
    <property type="molecule type" value="Genomic_DNA"/>
</dbReference>
<dbReference type="AlphaFoldDB" id="A0A2G3PRY4"/>
<feature type="compositionally biased region" description="Basic and acidic residues" evidence="1">
    <location>
        <begin position="162"/>
        <end position="171"/>
    </location>
</feature>
<feature type="transmembrane region" description="Helical" evidence="2">
    <location>
        <begin position="294"/>
        <end position="314"/>
    </location>
</feature>
<proteinExistence type="predicted"/>
<evidence type="ECO:0000256" key="1">
    <source>
        <dbReference type="SAM" id="MobiDB-lite"/>
    </source>
</evidence>
<accession>A0A2G3PRY4</accession>
<comment type="caution">
    <text evidence="3">The sequence shown here is derived from an EMBL/GenBank/DDBJ whole genome shotgun (WGS) entry which is preliminary data.</text>
</comment>
<dbReference type="NCBIfam" id="NF045516">
    <property type="entry name" value="GlpR"/>
    <property type="match status" value="1"/>
</dbReference>
<feature type="compositionally biased region" description="Acidic residues" evidence="1">
    <location>
        <begin position="172"/>
        <end position="225"/>
    </location>
</feature>
<feature type="transmembrane region" description="Helical" evidence="2">
    <location>
        <begin position="270"/>
        <end position="288"/>
    </location>
</feature>
<keyword evidence="2" id="KW-0812">Transmembrane</keyword>
<feature type="transmembrane region" description="Helical" evidence="2">
    <location>
        <begin position="6"/>
        <end position="23"/>
    </location>
</feature>
<dbReference type="InterPro" id="IPR053779">
    <property type="entry name" value="GlpR"/>
</dbReference>
<evidence type="ECO:0000256" key="2">
    <source>
        <dbReference type="SAM" id="Phobius"/>
    </source>
</evidence>
<feature type="compositionally biased region" description="Low complexity" evidence="1">
    <location>
        <begin position="79"/>
        <end position="97"/>
    </location>
</feature>
<feature type="region of interest" description="Disordered" evidence="1">
    <location>
        <begin position="79"/>
        <end position="259"/>
    </location>
</feature>
<sequence>MPNSLLWVCLVAIWLFVLVPMVVKSRPTVRKTTDAAMSTRVLYRGGRAIAKTRRRMAAGRHPHDPDWEPPVREYRKTAKATAATDAVDVQDATTTKVPVGKSEPASVSVKTVAAPSQTKTVDNSDGDVDATTDDKTVVVEDADIESSDHRDAVAERDDENADADRDDRGVEDADLDDAELEDADHDDADHDDAEIEADYEDADHDDVDHEDADYDDADYDDDLTDEDIRADEAADQAEQDEVARRARRGGFDPEADRERSDKRYRFRQRVMAVLGGLALLGMAAGFFLGSVGWIIAAATVVALVGYLAFLRRAVRNEQRIRRQRMQRLARAKRQEEERRAHPEVDPRAEVPRRLRRPGAIVLEIDDEDPIFDHLPRFEHREEIVREPSYRRVVGQ</sequence>
<keyword evidence="2" id="KW-1133">Transmembrane helix</keyword>
<feature type="compositionally biased region" description="Basic and acidic residues" evidence="1">
    <location>
        <begin position="241"/>
        <end position="259"/>
    </location>
</feature>
<evidence type="ECO:0000313" key="4">
    <source>
        <dbReference type="Proteomes" id="UP000225108"/>
    </source>
</evidence>
<protein>
    <recommendedName>
        <fullName evidence="5">Transmembrane protein</fullName>
    </recommendedName>
</protein>
<keyword evidence="2" id="KW-0472">Membrane</keyword>
<evidence type="ECO:0000313" key="3">
    <source>
        <dbReference type="EMBL" id="PHV68617.1"/>
    </source>
</evidence>
<evidence type="ECO:0008006" key="5">
    <source>
        <dbReference type="Google" id="ProtNLM"/>
    </source>
</evidence>
<reference evidence="3 4" key="1">
    <citation type="submission" date="2017-10" db="EMBL/GenBank/DDBJ databases">
        <title>The draft genome sequence of Williamsia sp. BULT 1.1 isolated from the semi-arid grassland soils from South Africa.</title>
        <authorList>
            <person name="Kabwe M.H."/>
            <person name="Govender N."/>
            <person name="Mutseka Lunga P."/>
            <person name="Vikram S."/>
            <person name="Makhalanyane T.P."/>
        </authorList>
    </citation>
    <scope>NUCLEOTIDE SEQUENCE [LARGE SCALE GENOMIC DNA]</scope>
    <source>
        <strain evidence="3 4">BULT 1.1</strain>
    </source>
</reference>